<feature type="region of interest" description="Disordered" evidence="1">
    <location>
        <begin position="167"/>
        <end position="186"/>
    </location>
</feature>
<organism evidence="3 4">
    <name type="scientific">Armillaria solidipes</name>
    <dbReference type="NCBI Taxonomy" id="1076256"/>
    <lineage>
        <taxon>Eukaryota</taxon>
        <taxon>Fungi</taxon>
        <taxon>Dikarya</taxon>
        <taxon>Basidiomycota</taxon>
        <taxon>Agaricomycotina</taxon>
        <taxon>Agaricomycetes</taxon>
        <taxon>Agaricomycetidae</taxon>
        <taxon>Agaricales</taxon>
        <taxon>Marasmiineae</taxon>
        <taxon>Physalacriaceae</taxon>
        <taxon>Armillaria</taxon>
    </lineage>
</organism>
<evidence type="ECO:0000256" key="2">
    <source>
        <dbReference type="SAM" id="Phobius"/>
    </source>
</evidence>
<evidence type="ECO:0008006" key="5">
    <source>
        <dbReference type="Google" id="ProtNLM"/>
    </source>
</evidence>
<evidence type="ECO:0000313" key="3">
    <source>
        <dbReference type="EMBL" id="PBK68967.1"/>
    </source>
</evidence>
<protein>
    <recommendedName>
        <fullName evidence="5">WW domain-containing protein</fullName>
    </recommendedName>
</protein>
<dbReference type="Proteomes" id="UP000218334">
    <property type="component" value="Unassembled WGS sequence"/>
</dbReference>
<feature type="compositionally biased region" description="Basic and acidic residues" evidence="1">
    <location>
        <begin position="52"/>
        <end position="62"/>
    </location>
</feature>
<name>A0A2H3BWL3_9AGAR</name>
<feature type="transmembrane region" description="Helical" evidence="2">
    <location>
        <begin position="639"/>
        <end position="659"/>
    </location>
</feature>
<evidence type="ECO:0000313" key="4">
    <source>
        <dbReference type="Proteomes" id="UP000218334"/>
    </source>
</evidence>
<reference evidence="4" key="1">
    <citation type="journal article" date="2017" name="Nat. Ecol. Evol.">
        <title>Genome expansion and lineage-specific genetic innovations in the forest pathogenic fungi Armillaria.</title>
        <authorList>
            <person name="Sipos G."/>
            <person name="Prasanna A.N."/>
            <person name="Walter M.C."/>
            <person name="O'Connor E."/>
            <person name="Balint B."/>
            <person name="Krizsan K."/>
            <person name="Kiss B."/>
            <person name="Hess J."/>
            <person name="Varga T."/>
            <person name="Slot J."/>
            <person name="Riley R."/>
            <person name="Boka B."/>
            <person name="Rigling D."/>
            <person name="Barry K."/>
            <person name="Lee J."/>
            <person name="Mihaltcheva S."/>
            <person name="LaButti K."/>
            <person name="Lipzen A."/>
            <person name="Waldron R."/>
            <person name="Moloney N.M."/>
            <person name="Sperisen C."/>
            <person name="Kredics L."/>
            <person name="Vagvoelgyi C."/>
            <person name="Patrignani A."/>
            <person name="Fitzpatrick D."/>
            <person name="Nagy I."/>
            <person name="Doyle S."/>
            <person name="Anderson J.B."/>
            <person name="Grigoriev I.V."/>
            <person name="Gueldener U."/>
            <person name="Muensterkoetter M."/>
            <person name="Nagy L.G."/>
        </authorList>
    </citation>
    <scope>NUCLEOTIDE SEQUENCE [LARGE SCALE GENOMIC DNA]</scope>
    <source>
        <strain evidence="4">28-4</strain>
    </source>
</reference>
<feature type="transmembrane region" description="Helical" evidence="2">
    <location>
        <begin position="700"/>
        <end position="720"/>
    </location>
</feature>
<dbReference type="EMBL" id="KZ293431">
    <property type="protein sequence ID" value="PBK68967.1"/>
    <property type="molecule type" value="Genomic_DNA"/>
</dbReference>
<keyword evidence="2" id="KW-0472">Membrane</keyword>
<keyword evidence="2" id="KW-0812">Transmembrane</keyword>
<accession>A0A2H3BWL3</accession>
<keyword evidence="2" id="KW-1133">Transmembrane helix</keyword>
<evidence type="ECO:0000256" key="1">
    <source>
        <dbReference type="SAM" id="MobiDB-lite"/>
    </source>
</evidence>
<feature type="transmembrane region" description="Helical" evidence="2">
    <location>
        <begin position="726"/>
        <end position="747"/>
    </location>
</feature>
<dbReference type="STRING" id="1076256.A0A2H3BWL3"/>
<feature type="region of interest" description="Disordered" evidence="1">
    <location>
        <begin position="52"/>
        <end position="72"/>
    </location>
</feature>
<dbReference type="AlphaFoldDB" id="A0A2H3BWL3"/>
<sequence>MSLLQWLLRVLQRFVHDHIGRSPLKAILALWSFFRRQFHRYSCLARDRTSPKGQRRIYDRETCPPPPRNGPGNDFTMTIVDGAVDGQPPVPTVVCRSVVPPDNSDSIYSFAVENASQSSLNSVATFATPMTSRSQVNLANYAHVNLSTRRLPRHGSRPSSIVHLPTEQSSLRPYSCSNASRSSQNVRHSMPNLGTYTHGNPSSHELSRLRPTSMISTPPCPSFDSGSLTAIAQPLPPVVPHDGPDVAVQGDVTTLTTAYPLFWPIAPEQVQRYERELVEAKETDFWIDPLTISFQTDTVPDEWVAYVHPEGARYFTRERKVSQCTGNYHDAMISSGQCLLPRIFTDINLYDSDKLELITKFMVDMEDYIRAKGINIYPNVDLVFDLRRNPEDGNICCAYYFASHDDRSIFWLDDFNATYFDRWDEIKGVTAASQVGYEVESQYWYHCQQFPTCREMDMKTINELSDILIHCIGDMMTSDAANCPYGVPELQQMLALTNSIKETVLSGNHQSPSSVSSASRLMFIFVQQRFYNFHGLPAARLEREKSVYAGTEAKRSPLVILLSPLLFFAPDIHLASLNKIWGDGLVSQTSWAAFIKKLNTDWQDLIINSTVLLNANVAFLAIQSVDDSSDKEGRSPAQISSYISIIASIGSIILGLLLIRKNRSKESGATTEAWTFLHSQKGKYTGLETLAIMYSLPYALLMWAMVTFLSAFSLMCFTASDVTVRMLVGTAWLAIAVLIFWCIMTSWEGKQSDDRWYMLLSALGTKVWQRLPRAPSVHVVETINRLSWTKSRHSVDSDETVVGV</sequence>
<keyword evidence="4" id="KW-1185">Reference proteome</keyword>
<proteinExistence type="predicted"/>
<gene>
    <name evidence="3" type="ORF">ARMSODRAFT_1019540</name>
</gene>